<comment type="caution">
    <text evidence="1">The sequence shown here is derived from an EMBL/GenBank/DDBJ whole genome shotgun (WGS) entry which is preliminary data.</text>
</comment>
<sequence>MYEQGRKMRLTKQLQLDLCAMHTRGGGTWGLATLEEWAREQFFLEKAPGKSSVKKILDKESSLKHIAVDFRSRKKLPRTSMVVLASCLTPSPFRFLGGLDSPTTAGSSTFFAGMDVRHRRGHEEIGSVDLPPARKAALELRKVSSNDVFYMDEAAFFYNASPTSSICLVSGPAHKKKKGRMPIVVATNSSGTEKTRYSSWTSPKSPKAVEFFYCFWIMTLFT</sequence>
<dbReference type="AlphaFoldDB" id="A0A6A3K8C7"/>
<dbReference type="Proteomes" id="UP000435112">
    <property type="component" value="Unassembled WGS sequence"/>
</dbReference>
<evidence type="ECO:0000313" key="2">
    <source>
        <dbReference type="Proteomes" id="UP000435112"/>
    </source>
</evidence>
<gene>
    <name evidence="1" type="ORF">PR002_g17818</name>
</gene>
<proteinExistence type="predicted"/>
<reference evidence="1 2" key="1">
    <citation type="submission" date="2018-09" db="EMBL/GenBank/DDBJ databases">
        <title>Genomic investigation of the strawberry pathogen Phytophthora fragariae indicates pathogenicity is determined by transcriptional variation in three key races.</title>
        <authorList>
            <person name="Adams T.M."/>
            <person name="Armitage A.D."/>
            <person name="Sobczyk M.K."/>
            <person name="Bates H.J."/>
            <person name="Dunwell J.M."/>
            <person name="Nellist C.F."/>
            <person name="Harrison R.J."/>
        </authorList>
    </citation>
    <scope>NUCLEOTIDE SEQUENCE [LARGE SCALE GENOMIC DNA]</scope>
    <source>
        <strain evidence="1 2">SCRP324</strain>
    </source>
</reference>
<organism evidence="1 2">
    <name type="scientific">Phytophthora rubi</name>
    <dbReference type="NCBI Taxonomy" id="129364"/>
    <lineage>
        <taxon>Eukaryota</taxon>
        <taxon>Sar</taxon>
        <taxon>Stramenopiles</taxon>
        <taxon>Oomycota</taxon>
        <taxon>Peronosporomycetes</taxon>
        <taxon>Peronosporales</taxon>
        <taxon>Peronosporaceae</taxon>
        <taxon>Phytophthora</taxon>
    </lineage>
</organism>
<name>A0A6A3K8C7_9STRA</name>
<protein>
    <recommendedName>
        <fullName evidence="3">DDE-1 domain-containing protein</fullName>
    </recommendedName>
</protein>
<evidence type="ECO:0008006" key="3">
    <source>
        <dbReference type="Google" id="ProtNLM"/>
    </source>
</evidence>
<dbReference type="EMBL" id="QXFU01001469">
    <property type="protein sequence ID" value="KAE9001777.1"/>
    <property type="molecule type" value="Genomic_DNA"/>
</dbReference>
<accession>A0A6A3K8C7</accession>
<evidence type="ECO:0000313" key="1">
    <source>
        <dbReference type="EMBL" id="KAE9001777.1"/>
    </source>
</evidence>